<evidence type="ECO:0000256" key="1">
    <source>
        <dbReference type="SAM" id="MobiDB-lite"/>
    </source>
</evidence>
<gene>
    <name evidence="2" type="ORF">CCUR1050_LOCUS27292</name>
</gene>
<name>A0A7S0MW19_9CRYP</name>
<accession>A0A7S0MW19</accession>
<dbReference type="AlphaFoldDB" id="A0A7S0MW19"/>
<reference evidence="2" key="1">
    <citation type="submission" date="2021-01" db="EMBL/GenBank/DDBJ databases">
        <authorList>
            <person name="Corre E."/>
            <person name="Pelletier E."/>
            <person name="Niang G."/>
            <person name="Scheremetjew M."/>
            <person name="Finn R."/>
            <person name="Kale V."/>
            <person name="Holt S."/>
            <person name="Cochrane G."/>
            <person name="Meng A."/>
            <person name="Brown T."/>
            <person name="Cohen L."/>
        </authorList>
    </citation>
    <scope>NUCLEOTIDE SEQUENCE</scope>
    <source>
        <strain evidence="2">CCAP979/52</strain>
    </source>
</reference>
<protein>
    <submittedName>
        <fullName evidence="2">Uncharacterized protein</fullName>
    </submittedName>
</protein>
<sequence>MDSHQHTRKAHVITDIYFYEELSKIIGCDASYEWLQTNAVRRGKSVSISLSASSQSSKQSSPQNSAATTPRRLSLIQPCPKFINADHQETFDQQASSRKSDETVVLSITLRSDLLEVRPPTKQQSSNAPMREAAPHDAESAMHGRIGLLYTDAAHSVLEDQGVADYIEHAIGRPHP</sequence>
<evidence type="ECO:0000313" key="2">
    <source>
        <dbReference type="EMBL" id="CAD8651710.1"/>
    </source>
</evidence>
<feature type="compositionally biased region" description="Low complexity" evidence="1">
    <location>
        <begin position="51"/>
        <end position="67"/>
    </location>
</feature>
<feature type="region of interest" description="Disordered" evidence="1">
    <location>
        <begin position="117"/>
        <end position="139"/>
    </location>
</feature>
<organism evidence="2">
    <name type="scientific">Cryptomonas curvata</name>
    <dbReference type="NCBI Taxonomy" id="233186"/>
    <lineage>
        <taxon>Eukaryota</taxon>
        <taxon>Cryptophyceae</taxon>
        <taxon>Cryptomonadales</taxon>
        <taxon>Cryptomonadaceae</taxon>
        <taxon>Cryptomonas</taxon>
    </lineage>
</organism>
<dbReference type="EMBL" id="HBEZ01049603">
    <property type="protein sequence ID" value="CAD8651710.1"/>
    <property type="molecule type" value="Transcribed_RNA"/>
</dbReference>
<proteinExistence type="predicted"/>
<feature type="region of interest" description="Disordered" evidence="1">
    <location>
        <begin position="51"/>
        <end position="72"/>
    </location>
</feature>